<feature type="transmembrane region" description="Helical" evidence="5">
    <location>
        <begin position="78"/>
        <end position="96"/>
    </location>
</feature>
<feature type="transmembrane region" description="Helical" evidence="5">
    <location>
        <begin position="53"/>
        <end position="72"/>
    </location>
</feature>
<evidence type="ECO:0000259" key="6">
    <source>
        <dbReference type="Pfam" id="PF04932"/>
    </source>
</evidence>
<dbReference type="GO" id="GO:0016020">
    <property type="term" value="C:membrane"/>
    <property type="evidence" value="ECO:0007669"/>
    <property type="project" value="UniProtKB-SubCell"/>
</dbReference>
<sequence>MNNLIISIYIFISFILMYNLENKSIILYLLLIFQLMMFGFNLYVLLKRKNIKISKDIFLILLITIFSLIFNMDTLGNYIINIVLIFNIYILTKYRWNYVYKRIFLYANIFNIINMFLYKYSTRIYGAPKVILGYTLPKILVPQIWVASLSLIAVYSLFSINLIKNKLLKIFIVLLSLSLIIVAGKFTTILALLIAGIIYLLNLKFFLLSSKKMLKYTLKAMLTICFCSPFIFYYFTIVYNEFLNTKVVDVSSLFSGRHLLWIDYINYIYDNKFQILVGNGFFSDEKKISYLLHPHNQYLTIFYTLGILGFIIYYLFYLKVIDESIKIKKQYPNLFMILIIIIFEMCGDDYFILTINPLNLIIIFLIHNSKYNINSEQILKNRKKYIKEN</sequence>
<dbReference type="EMBL" id="GG770383">
    <property type="protein sequence ID" value="EFG28017.2"/>
    <property type="molecule type" value="Genomic_DNA"/>
</dbReference>
<evidence type="ECO:0000256" key="5">
    <source>
        <dbReference type="SAM" id="Phobius"/>
    </source>
</evidence>
<dbReference type="InterPro" id="IPR007016">
    <property type="entry name" value="O-antigen_ligase-rel_domated"/>
</dbReference>
<evidence type="ECO:0000256" key="2">
    <source>
        <dbReference type="ARBA" id="ARBA00022692"/>
    </source>
</evidence>
<feature type="transmembrane region" description="Helical" evidence="5">
    <location>
        <begin position="103"/>
        <end position="120"/>
    </location>
</feature>
<keyword evidence="3 5" id="KW-1133">Transmembrane helix</keyword>
<evidence type="ECO:0000256" key="1">
    <source>
        <dbReference type="ARBA" id="ARBA00004141"/>
    </source>
</evidence>
<keyword evidence="2 5" id="KW-0812">Transmembrane</keyword>
<reference evidence="7 8" key="1">
    <citation type="submission" date="2010-03" db="EMBL/GenBank/DDBJ databases">
        <title>The Genome Sequence of Fusobacterium sp. 1_1_41FAA.</title>
        <authorList>
            <consortium name="The Broad Institute Genome Sequencing Platform"/>
            <person name="Ward D."/>
            <person name="Earl A."/>
            <person name="Feldgarden M."/>
            <person name="Gevers D."/>
            <person name="Young S.K."/>
            <person name="Zeng Q."/>
            <person name="Koehrsen M."/>
            <person name="Alvarado L."/>
            <person name="Berlin A."/>
            <person name="Borenstein D."/>
            <person name="Chapman S."/>
            <person name="Chen Z."/>
            <person name="Engels R."/>
            <person name="Freedman E."/>
            <person name="Gellesch M."/>
            <person name="Goldberg J."/>
            <person name="Griggs A."/>
            <person name="Gujja S."/>
            <person name="Heilman E."/>
            <person name="Heiman D."/>
            <person name="Hepburn T."/>
            <person name="Howarth C."/>
            <person name="Jen D."/>
            <person name="Larson L."/>
            <person name="Mehta T."/>
            <person name="Park D."/>
            <person name="Pearson M."/>
            <person name="Richards J."/>
            <person name="Roberts A."/>
            <person name="Saif S."/>
            <person name="Shea T."/>
            <person name="Shenoy N."/>
            <person name="Sisk P."/>
            <person name="Stolte C."/>
            <person name="Sykes S."/>
            <person name="Walk T."/>
            <person name="White J."/>
            <person name="Yandava C."/>
            <person name="Strauss J.C."/>
            <person name="Ambrose C.E."/>
            <person name="Allen-Vercoe E."/>
            <person name="Haas B."/>
            <person name="Henn M.R."/>
            <person name="Nusbaum C."/>
            <person name="Birren B."/>
        </authorList>
    </citation>
    <scope>NUCLEOTIDE SEQUENCE [LARGE SCALE GENOMIC DNA]</scope>
    <source>
        <strain evidence="7 8">1_1_41FAA</strain>
    </source>
</reference>
<accession>D6LHZ1</accession>
<feature type="transmembrane region" description="Helical" evidence="5">
    <location>
        <begin position="220"/>
        <end position="239"/>
    </location>
</feature>
<protein>
    <submittedName>
        <fullName evidence="7">O-antigen polymerase superfamily</fullName>
    </submittedName>
</protein>
<feature type="domain" description="O-antigen ligase-related" evidence="6">
    <location>
        <begin position="172"/>
        <end position="313"/>
    </location>
</feature>
<evidence type="ECO:0000313" key="7">
    <source>
        <dbReference type="EMBL" id="EFG28017.2"/>
    </source>
</evidence>
<dbReference type="Pfam" id="PF04932">
    <property type="entry name" value="Wzy_C"/>
    <property type="match status" value="1"/>
</dbReference>
<comment type="subcellular location">
    <subcellularLocation>
        <location evidence="1">Membrane</location>
        <topology evidence="1">Multi-pass membrane protein</topology>
    </subcellularLocation>
</comment>
<dbReference type="AlphaFoldDB" id="D6LHZ1"/>
<gene>
    <name evidence="7" type="ORF">HMPREF0400_01354</name>
</gene>
<feature type="transmembrane region" description="Helical" evidence="5">
    <location>
        <begin position="330"/>
        <end position="345"/>
    </location>
</feature>
<evidence type="ECO:0000256" key="4">
    <source>
        <dbReference type="ARBA" id="ARBA00023136"/>
    </source>
</evidence>
<feature type="transmembrane region" description="Helical" evidence="5">
    <location>
        <begin position="5"/>
        <end position="20"/>
    </location>
</feature>
<name>D6LHZ1_9FUSO</name>
<keyword evidence="4 5" id="KW-0472">Membrane</keyword>
<feature type="transmembrane region" description="Helical" evidence="5">
    <location>
        <begin position="189"/>
        <end position="208"/>
    </location>
</feature>
<feature type="transmembrane region" description="Helical" evidence="5">
    <location>
        <begin position="298"/>
        <end position="318"/>
    </location>
</feature>
<dbReference type="RefSeq" id="WP_008821281.1">
    <property type="nucleotide sequence ID" value="NZ_GG770383.1"/>
</dbReference>
<proteinExistence type="predicted"/>
<organism evidence="7 8">
    <name type="scientific">Fusobacterium periodonticum 1_1_41FAA</name>
    <dbReference type="NCBI Taxonomy" id="469621"/>
    <lineage>
        <taxon>Bacteria</taxon>
        <taxon>Fusobacteriati</taxon>
        <taxon>Fusobacteriota</taxon>
        <taxon>Fusobacteriia</taxon>
        <taxon>Fusobacteriales</taxon>
        <taxon>Fusobacteriaceae</taxon>
        <taxon>Fusobacterium</taxon>
    </lineage>
</organism>
<feature type="transmembrane region" description="Helical" evidence="5">
    <location>
        <begin position="167"/>
        <end position="183"/>
    </location>
</feature>
<feature type="transmembrane region" description="Helical" evidence="5">
    <location>
        <begin position="140"/>
        <end position="160"/>
    </location>
</feature>
<evidence type="ECO:0000256" key="3">
    <source>
        <dbReference type="ARBA" id="ARBA00022989"/>
    </source>
</evidence>
<evidence type="ECO:0000313" key="8">
    <source>
        <dbReference type="Proteomes" id="UP000003964"/>
    </source>
</evidence>
<feature type="transmembrane region" description="Helical" evidence="5">
    <location>
        <begin position="351"/>
        <end position="373"/>
    </location>
</feature>
<feature type="transmembrane region" description="Helical" evidence="5">
    <location>
        <begin position="26"/>
        <end position="46"/>
    </location>
</feature>
<dbReference type="Proteomes" id="UP000003964">
    <property type="component" value="Unassembled WGS sequence"/>
</dbReference>